<keyword evidence="5 10" id="KW-0418">Kinase</keyword>
<sequence>MSFPIVFQNGHAFNLAIIPATISILYGGYLSGILTILILFVYPLFSSGSTSFLSVFLTVPFIMLLPVFLQQKWKGYPKNKKILLSVFFMTATLPVSFAFILYQAIAGESPVMEDYSTLLYSWLILSFSMLLLIYFIEYSLDLGNLRKQLKRMRRLQHVTSIAPDVSKEVHKPLTVIKGFTQLLGAEHNQMNKEYVPIILSELDRAESIINSYIKLATSSETIPAKSFSSKELIEHVMVRLHTYATNNHIEIDSGPLPNLRLRGNMELLSESFTSILKICLDAMPVNGGKIAVKNFRRGNDVIFELVDVGRGMNAATLQFLENYQYPSEHIHNDQVNDAFSVLFTHNGDIRVKRGILRKNVIQLTLPAYIKKKSRLSHKAVSP</sequence>
<evidence type="ECO:0000259" key="9">
    <source>
        <dbReference type="PROSITE" id="PS50109"/>
    </source>
</evidence>
<feature type="domain" description="Histidine kinase" evidence="9">
    <location>
        <begin position="164"/>
        <end position="369"/>
    </location>
</feature>
<reference evidence="10 11" key="1">
    <citation type="submission" date="2021-01" db="EMBL/GenBank/DDBJ databases">
        <title>Genomic Encyclopedia of Type Strains, Phase IV (KMG-IV): sequencing the most valuable type-strain genomes for metagenomic binning, comparative biology and taxonomic classification.</title>
        <authorList>
            <person name="Goeker M."/>
        </authorList>
    </citation>
    <scope>NUCLEOTIDE SEQUENCE [LARGE SCALE GENOMIC DNA]</scope>
    <source>
        <strain evidence="10 11">DSM 25879</strain>
    </source>
</reference>
<keyword evidence="8" id="KW-0812">Transmembrane</keyword>
<evidence type="ECO:0000256" key="4">
    <source>
        <dbReference type="ARBA" id="ARBA00022741"/>
    </source>
</evidence>
<dbReference type="SUPFAM" id="SSF55874">
    <property type="entry name" value="ATPase domain of HSP90 chaperone/DNA topoisomerase II/histidine kinase"/>
    <property type="match status" value="1"/>
</dbReference>
<dbReference type="PROSITE" id="PS50109">
    <property type="entry name" value="HIS_KIN"/>
    <property type="match status" value="1"/>
</dbReference>
<evidence type="ECO:0000256" key="3">
    <source>
        <dbReference type="ARBA" id="ARBA00022679"/>
    </source>
</evidence>
<evidence type="ECO:0000313" key="10">
    <source>
        <dbReference type="EMBL" id="MBM7620921.1"/>
    </source>
</evidence>
<keyword evidence="7" id="KW-0902">Two-component regulatory system</keyword>
<keyword evidence="8" id="KW-0472">Membrane</keyword>
<dbReference type="SUPFAM" id="SSF47384">
    <property type="entry name" value="Homodimeric domain of signal transducing histidine kinase"/>
    <property type="match status" value="1"/>
</dbReference>
<evidence type="ECO:0000256" key="5">
    <source>
        <dbReference type="ARBA" id="ARBA00022777"/>
    </source>
</evidence>
<feature type="transmembrane region" description="Helical" evidence="8">
    <location>
        <begin position="82"/>
        <end position="105"/>
    </location>
</feature>
<keyword evidence="6" id="KW-0067">ATP-binding</keyword>
<feature type="transmembrane region" description="Helical" evidence="8">
    <location>
        <begin position="117"/>
        <end position="140"/>
    </location>
</feature>
<feature type="transmembrane region" description="Helical" evidence="8">
    <location>
        <begin position="51"/>
        <end position="70"/>
    </location>
</feature>
<keyword evidence="4" id="KW-0547">Nucleotide-binding</keyword>
<name>A0ABS2P1T5_9BACI</name>
<comment type="catalytic activity">
    <reaction evidence="1">
        <text>ATP + protein L-histidine = ADP + protein N-phospho-L-histidine.</text>
        <dbReference type="EC" id="2.7.13.3"/>
    </reaction>
</comment>
<gene>
    <name evidence="10" type="ORF">JOC95_002776</name>
</gene>
<proteinExistence type="predicted"/>
<dbReference type="Gene3D" id="1.10.287.130">
    <property type="match status" value="1"/>
</dbReference>
<keyword evidence="3" id="KW-0808">Transferase</keyword>
<dbReference type="Proteomes" id="UP000737402">
    <property type="component" value="Unassembled WGS sequence"/>
</dbReference>
<dbReference type="InterPro" id="IPR003661">
    <property type="entry name" value="HisK_dim/P_dom"/>
</dbReference>
<comment type="caution">
    <text evidence="10">The sequence shown here is derived from an EMBL/GenBank/DDBJ whole genome shotgun (WGS) entry which is preliminary data.</text>
</comment>
<keyword evidence="8" id="KW-1133">Transmembrane helix</keyword>
<feature type="transmembrane region" description="Helical" evidence="8">
    <location>
        <begin position="12"/>
        <end position="45"/>
    </location>
</feature>
<dbReference type="InterPro" id="IPR005467">
    <property type="entry name" value="His_kinase_dom"/>
</dbReference>
<evidence type="ECO:0000256" key="8">
    <source>
        <dbReference type="SAM" id="Phobius"/>
    </source>
</evidence>
<dbReference type="EMBL" id="JAFBED010000005">
    <property type="protein sequence ID" value="MBM7620921.1"/>
    <property type="molecule type" value="Genomic_DNA"/>
</dbReference>
<evidence type="ECO:0000256" key="2">
    <source>
        <dbReference type="ARBA" id="ARBA00012438"/>
    </source>
</evidence>
<dbReference type="Gene3D" id="3.30.565.10">
    <property type="entry name" value="Histidine kinase-like ATPase, C-terminal domain"/>
    <property type="match status" value="1"/>
</dbReference>
<evidence type="ECO:0000256" key="1">
    <source>
        <dbReference type="ARBA" id="ARBA00000085"/>
    </source>
</evidence>
<accession>A0ABS2P1T5</accession>
<keyword evidence="11" id="KW-1185">Reference proteome</keyword>
<evidence type="ECO:0000256" key="7">
    <source>
        <dbReference type="ARBA" id="ARBA00023012"/>
    </source>
</evidence>
<protein>
    <recommendedName>
        <fullName evidence="2">histidine kinase</fullName>
        <ecNumber evidence="2">2.7.13.3</ecNumber>
    </recommendedName>
</protein>
<dbReference type="Pfam" id="PF00512">
    <property type="entry name" value="HisKA"/>
    <property type="match status" value="1"/>
</dbReference>
<dbReference type="InterPro" id="IPR036097">
    <property type="entry name" value="HisK_dim/P_sf"/>
</dbReference>
<dbReference type="EC" id="2.7.13.3" evidence="2"/>
<dbReference type="GO" id="GO:0016301">
    <property type="term" value="F:kinase activity"/>
    <property type="evidence" value="ECO:0007669"/>
    <property type="project" value="UniProtKB-KW"/>
</dbReference>
<evidence type="ECO:0000313" key="11">
    <source>
        <dbReference type="Proteomes" id="UP000737402"/>
    </source>
</evidence>
<dbReference type="InterPro" id="IPR036890">
    <property type="entry name" value="HATPase_C_sf"/>
</dbReference>
<organism evidence="10 11">
    <name type="scientific">Sutcliffiella tianshenii</name>
    <dbReference type="NCBI Taxonomy" id="1463404"/>
    <lineage>
        <taxon>Bacteria</taxon>
        <taxon>Bacillati</taxon>
        <taxon>Bacillota</taxon>
        <taxon>Bacilli</taxon>
        <taxon>Bacillales</taxon>
        <taxon>Bacillaceae</taxon>
        <taxon>Sutcliffiella</taxon>
    </lineage>
</organism>
<evidence type="ECO:0000256" key="6">
    <source>
        <dbReference type="ARBA" id="ARBA00022840"/>
    </source>
</evidence>
<dbReference type="CDD" id="cd00082">
    <property type="entry name" value="HisKA"/>
    <property type="match status" value="1"/>
</dbReference>